<reference evidence="2" key="2">
    <citation type="submission" date="2023-06" db="EMBL/GenBank/DDBJ databases">
        <authorList>
            <person name="Kobayashi Y."/>
            <person name="Kayamori A."/>
            <person name="Aoki K."/>
            <person name="Shiwa Y."/>
            <person name="Fujita N."/>
            <person name="Sugita T."/>
            <person name="Iwasaki W."/>
            <person name="Tanaka N."/>
            <person name="Takashima M."/>
        </authorList>
    </citation>
    <scope>NUCLEOTIDE SEQUENCE</scope>
    <source>
        <strain evidence="2">HIS016</strain>
    </source>
</reference>
<protein>
    <recommendedName>
        <fullName evidence="1">GST N-terminal domain-containing protein</fullName>
    </recommendedName>
</protein>
<accession>A0AAD3TW66</accession>
<comment type="caution">
    <text evidence="2">The sequence shown here is derived from an EMBL/GenBank/DDBJ whole genome shotgun (WGS) entry which is preliminary data.</text>
</comment>
<dbReference type="InterPro" id="IPR054416">
    <property type="entry name" value="GST_UstS-like_C"/>
</dbReference>
<proteinExistence type="predicted"/>
<dbReference type="Pfam" id="PF13409">
    <property type="entry name" value="GST_N_2"/>
    <property type="match status" value="1"/>
</dbReference>
<dbReference type="InterPro" id="IPR004045">
    <property type="entry name" value="Glutathione_S-Trfase_N"/>
</dbReference>
<gene>
    <name evidence="2" type="ORF">CspeluHIS016_0500800</name>
</gene>
<dbReference type="SUPFAM" id="SSF52833">
    <property type="entry name" value="Thioredoxin-like"/>
    <property type="match status" value="1"/>
</dbReference>
<evidence type="ECO:0000313" key="2">
    <source>
        <dbReference type="EMBL" id="GMK58048.1"/>
    </source>
</evidence>
<reference evidence="2" key="1">
    <citation type="journal article" date="2023" name="BMC Genomics">
        <title>Chromosome-level genome assemblies of Cutaneotrichosporon spp. (Trichosporonales, Basidiomycota) reveal imbalanced evolution between nucleotide sequences and chromosome synteny.</title>
        <authorList>
            <person name="Kobayashi Y."/>
            <person name="Kayamori A."/>
            <person name="Aoki K."/>
            <person name="Shiwa Y."/>
            <person name="Matsutani M."/>
            <person name="Fujita N."/>
            <person name="Sugita T."/>
            <person name="Iwasaki W."/>
            <person name="Tanaka N."/>
            <person name="Takashima M."/>
        </authorList>
    </citation>
    <scope>NUCLEOTIDE SEQUENCE</scope>
    <source>
        <strain evidence="2">HIS016</strain>
    </source>
</reference>
<keyword evidence="3" id="KW-1185">Reference proteome</keyword>
<dbReference type="SUPFAM" id="SSF47616">
    <property type="entry name" value="GST C-terminal domain-like"/>
    <property type="match status" value="1"/>
</dbReference>
<dbReference type="EMBL" id="BTCM01000005">
    <property type="protein sequence ID" value="GMK58048.1"/>
    <property type="molecule type" value="Genomic_DNA"/>
</dbReference>
<name>A0AAD3TW66_9TREE</name>
<dbReference type="Gene3D" id="3.40.30.10">
    <property type="entry name" value="Glutaredoxin"/>
    <property type="match status" value="1"/>
</dbReference>
<dbReference type="AlphaFoldDB" id="A0AAD3TW66"/>
<dbReference type="InterPro" id="IPR036282">
    <property type="entry name" value="Glutathione-S-Trfase_C_sf"/>
</dbReference>
<feature type="domain" description="GST N-terminal" evidence="1">
    <location>
        <begin position="12"/>
        <end position="101"/>
    </location>
</feature>
<dbReference type="PROSITE" id="PS50404">
    <property type="entry name" value="GST_NTER"/>
    <property type="match status" value="1"/>
</dbReference>
<organism evidence="2 3">
    <name type="scientific">Cutaneotrichosporon spelunceum</name>
    <dbReference type="NCBI Taxonomy" id="1672016"/>
    <lineage>
        <taxon>Eukaryota</taxon>
        <taxon>Fungi</taxon>
        <taxon>Dikarya</taxon>
        <taxon>Basidiomycota</taxon>
        <taxon>Agaricomycotina</taxon>
        <taxon>Tremellomycetes</taxon>
        <taxon>Trichosporonales</taxon>
        <taxon>Trichosporonaceae</taxon>
        <taxon>Cutaneotrichosporon</taxon>
    </lineage>
</organism>
<evidence type="ECO:0000313" key="3">
    <source>
        <dbReference type="Proteomes" id="UP001222932"/>
    </source>
</evidence>
<evidence type="ECO:0000259" key="1">
    <source>
        <dbReference type="PROSITE" id="PS50404"/>
    </source>
</evidence>
<sequence>MADQMILYDIAMAPPRARTVCSPNPWKARLALNLKSAPYRTIWVPLPSISTVRKSLSLPAGRKFNDGTDFYTLPILDDNGTLLGDSYDIALHLASLPLPGPALFPALGPLLDFKLADDVPLLVPLTDVSDRPYPAYAAWNMAIDAAFTAHTAPCTLGFPFDPATRAQTQAEFVRRAAPYVSSWDAFALTGEARESTLLSLEKTLGGIAQLYARNPGPFLGGEASYADCVVCAWLLMLAGTLPPEEWARVREWHGGMFARLFDAMEPYRAVDEGTDWVA</sequence>
<dbReference type="InterPro" id="IPR036249">
    <property type="entry name" value="Thioredoxin-like_sf"/>
</dbReference>
<dbReference type="Gene3D" id="1.20.1050.10">
    <property type="match status" value="1"/>
</dbReference>
<dbReference type="Pfam" id="PF22041">
    <property type="entry name" value="GST_C_7"/>
    <property type="match status" value="1"/>
</dbReference>
<dbReference type="Proteomes" id="UP001222932">
    <property type="component" value="Unassembled WGS sequence"/>
</dbReference>